<protein>
    <submittedName>
        <fullName evidence="2">Class I SAM-dependent methyltransferase</fullName>
        <ecNumber evidence="2">2.1.1.-</ecNumber>
    </submittedName>
</protein>
<dbReference type="RefSeq" id="WP_379515615.1">
    <property type="nucleotide sequence ID" value="NZ_JBHSPA010000023.1"/>
</dbReference>
<dbReference type="GO" id="GO:0032259">
    <property type="term" value="P:methylation"/>
    <property type="evidence" value="ECO:0007669"/>
    <property type="project" value="UniProtKB-KW"/>
</dbReference>
<dbReference type="Pfam" id="PF13649">
    <property type="entry name" value="Methyltransf_25"/>
    <property type="match status" value="1"/>
</dbReference>
<dbReference type="InterPro" id="IPR029063">
    <property type="entry name" value="SAM-dependent_MTases_sf"/>
</dbReference>
<dbReference type="GO" id="GO:0008168">
    <property type="term" value="F:methyltransferase activity"/>
    <property type="evidence" value="ECO:0007669"/>
    <property type="project" value="UniProtKB-KW"/>
</dbReference>
<dbReference type="Gene3D" id="3.40.50.150">
    <property type="entry name" value="Vaccinia Virus protein VP39"/>
    <property type="match status" value="1"/>
</dbReference>
<dbReference type="EC" id="2.1.1.-" evidence="2"/>
<comment type="caution">
    <text evidence="2">The sequence shown here is derived from an EMBL/GenBank/DDBJ whole genome shotgun (WGS) entry which is preliminary data.</text>
</comment>
<dbReference type="PANTHER" id="PTHR42912:SF93">
    <property type="entry name" value="N6-ADENOSINE-METHYLTRANSFERASE TMT1A"/>
    <property type="match status" value="1"/>
</dbReference>
<evidence type="ECO:0000313" key="2">
    <source>
        <dbReference type="EMBL" id="MFC5826109.1"/>
    </source>
</evidence>
<dbReference type="PANTHER" id="PTHR42912">
    <property type="entry name" value="METHYLTRANSFERASE"/>
    <property type="match status" value="1"/>
</dbReference>
<dbReference type="Proteomes" id="UP001596058">
    <property type="component" value="Unassembled WGS sequence"/>
</dbReference>
<name>A0ABW1CM18_9ACTN</name>
<gene>
    <name evidence="2" type="ORF">ACFPZ3_19760</name>
</gene>
<dbReference type="InterPro" id="IPR041698">
    <property type="entry name" value="Methyltransf_25"/>
</dbReference>
<keyword evidence="3" id="KW-1185">Reference proteome</keyword>
<sequence>MGLGKLLQGHHAHADGHIDGGGTIDRPRAYEAFVSIAFLGARRTAFTRLATAARPRPGDHILDVGCGTGYLTRILSPVVTPTGHVTGLDPSSAMIEHATGRAPANCTYVVGEGQSLPFPDGSFDLVTSSLAIHHMPAEARPEALRQMFRVLRPGGRLLIAEFRPPTGHLARHLIGLFTGPAMRHDPRDLLGTMIPDAGFRVEAEGDLPHLMYYVRAIHPLPTEIG</sequence>
<proteinExistence type="predicted"/>
<evidence type="ECO:0000259" key="1">
    <source>
        <dbReference type="Pfam" id="PF13649"/>
    </source>
</evidence>
<keyword evidence="2" id="KW-0808">Transferase</keyword>
<organism evidence="2 3">
    <name type="scientific">Nonomuraea insulae</name>
    <dbReference type="NCBI Taxonomy" id="1616787"/>
    <lineage>
        <taxon>Bacteria</taxon>
        <taxon>Bacillati</taxon>
        <taxon>Actinomycetota</taxon>
        <taxon>Actinomycetes</taxon>
        <taxon>Streptosporangiales</taxon>
        <taxon>Streptosporangiaceae</taxon>
        <taxon>Nonomuraea</taxon>
    </lineage>
</organism>
<dbReference type="InterPro" id="IPR050508">
    <property type="entry name" value="Methyltransf_Superfamily"/>
</dbReference>
<keyword evidence="2" id="KW-0489">Methyltransferase</keyword>
<dbReference type="EMBL" id="JBHSPA010000023">
    <property type="protein sequence ID" value="MFC5826109.1"/>
    <property type="molecule type" value="Genomic_DNA"/>
</dbReference>
<accession>A0ABW1CM18</accession>
<dbReference type="CDD" id="cd02440">
    <property type="entry name" value="AdoMet_MTases"/>
    <property type="match status" value="1"/>
</dbReference>
<feature type="domain" description="Methyltransferase" evidence="1">
    <location>
        <begin position="61"/>
        <end position="155"/>
    </location>
</feature>
<dbReference type="SUPFAM" id="SSF53335">
    <property type="entry name" value="S-adenosyl-L-methionine-dependent methyltransferases"/>
    <property type="match status" value="1"/>
</dbReference>
<evidence type="ECO:0000313" key="3">
    <source>
        <dbReference type="Proteomes" id="UP001596058"/>
    </source>
</evidence>
<reference evidence="3" key="1">
    <citation type="journal article" date="2019" name="Int. J. Syst. Evol. Microbiol.">
        <title>The Global Catalogue of Microorganisms (GCM) 10K type strain sequencing project: providing services to taxonomists for standard genome sequencing and annotation.</title>
        <authorList>
            <consortium name="The Broad Institute Genomics Platform"/>
            <consortium name="The Broad Institute Genome Sequencing Center for Infectious Disease"/>
            <person name="Wu L."/>
            <person name="Ma J."/>
        </authorList>
    </citation>
    <scope>NUCLEOTIDE SEQUENCE [LARGE SCALE GENOMIC DNA]</scope>
    <source>
        <strain evidence="3">CCUG 53903</strain>
    </source>
</reference>